<feature type="signal peptide" evidence="2">
    <location>
        <begin position="1"/>
        <end position="22"/>
    </location>
</feature>
<dbReference type="Gene3D" id="1.25.40.10">
    <property type="entry name" value="Tetratricopeptide repeat domain"/>
    <property type="match status" value="1"/>
</dbReference>
<feature type="chain" id="PRO_5039252157" evidence="2">
    <location>
        <begin position="23"/>
        <end position="296"/>
    </location>
</feature>
<evidence type="ECO:0000256" key="1">
    <source>
        <dbReference type="PROSITE-ProRule" id="PRU00339"/>
    </source>
</evidence>
<dbReference type="AlphaFoldDB" id="A0A098B7V9"/>
<dbReference type="InterPro" id="IPR019734">
    <property type="entry name" value="TPR_rpt"/>
</dbReference>
<dbReference type="SMART" id="SM00028">
    <property type="entry name" value="TPR"/>
    <property type="match status" value="2"/>
</dbReference>
<feature type="repeat" description="TPR" evidence="1">
    <location>
        <begin position="30"/>
        <end position="63"/>
    </location>
</feature>
<dbReference type="EMBL" id="LK996017">
    <property type="protein sequence ID" value="CDX04949.1"/>
    <property type="molecule type" value="Genomic_DNA"/>
</dbReference>
<dbReference type="PATRIC" id="fig|49338.4.peg.5448"/>
<sequence>MRRVTALLTVALLIITLLSACSKPSDKLSAAELLDLGEKYLLEMNYEQAVVYFNKLIEVEPMNPRGYTGAAEAYIGLELPEDSINIVHSGIKAINNFEESQPLFIWLEEFGDLMFAEDNFDISALAYEALLAENPQKEYAYKLAQVYIASDQIEKAIELLKNMAALLDDDDLLGEAERLERLLNDGLAAGLIQIIDVSPKNALIGRETTYSVTVRYASANADGCIIYAGANTGESALYKIYDEYILPDKYGIYTFQFSCVPVEWPDKAFGIYVNISAYPHPESWMPFSFDIYNLAK</sequence>
<accession>A0A098B7V9</accession>
<keyword evidence="3" id="KW-0449">Lipoprotein</keyword>
<protein>
    <submittedName>
        <fullName evidence="3">Prokaryotic membrane lipoprotein lipid attachment site profile</fullName>
    </submittedName>
</protein>
<evidence type="ECO:0000256" key="2">
    <source>
        <dbReference type="SAM" id="SignalP"/>
    </source>
</evidence>
<organism evidence="3">
    <name type="scientific">Desulfitobacterium hafniense</name>
    <name type="common">Desulfitobacterium frappieri</name>
    <dbReference type="NCBI Taxonomy" id="49338"/>
    <lineage>
        <taxon>Bacteria</taxon>
        <taxon>Bacillati</taxon>
        <taxon>Bacillota</taxon>
        <taxon>Clostridia</taxon>
        <taxon>Eubacteriales</taxon>
        <taxon>Desulfitobacteriaceae</taxon>
        <taxon>Desulfitobacterium</taxon>
    </lineage>
</organism>
<dbReference type="SUPFAM" id="SSF48452">
    <property type="entry name" value="TPR-like"/>
    <property type="match status" value="1"/>
</dbReference>
<dbReference type="PROSITE" id="PS51257">
    <property type="entry name" value="PROKAR_LIPOPROTEIN"/>
    <property type="match status" value="1"/>
</dbReference>
<dbReference type="RefSeq" id="WP_208926592.1">
    <property type="nucleotide sequence ID" value="NZ_LK996017.1"/>
</dbReference>
<gene>
    <name evidence="3" type="ORF">DPCES_5063</name>
</gene>
<keyword evidence="2" id="KW-0732">Signal</keyword>
<proteinExistence type="predicted"/>
<keyword evidence="1" id="KW-0802">TPR repeat</keyword>
<evidence type="ECO:0000313" key="3">
    <source>
        <dbReference type="EMBL" id="CDX04949.1"/>
    </source>
</evidence>
<dbReference type="PROSITE" id="PS50005">
    <property type="entry name" value="TPR"/>
    <property type="match status" value="1"/>
</dbReference>
<dbReference type="InterPro" id="IPR011990">
    <property type="entry name" value="TPR-like_helical_dom_sf"/>
</dbReference>
<reference evidence="3" key="1">
    <citation type="submission" date="2014-07" db="EMBL/GenBank/DDBJ databases">
        <authorList>
            <person name="Hornung V.Bastian."/>
        </authorList>
    </citation>
    <scope>NUCLEOTIDE SEQUENCE</scope>
    <source>
        <strain evidence="3">PCE-S</strain>
    </source>
</reference>
<name>A0A098B7V9_DESHA</name>